<reference evidence="3 4" key="1">
    <citation type="submission" date="2019-02" db="EMBL/GenBank/DDBJ databases">
        <title>The draft genome of Acinetobacter halotolerans strain JCM 31009.</title>
        <authorList>
            <person name="Qin J."/>
            <person name="Feng Y."/>
            <person name="Nemec A."/>
            <person name="Zong Z."/>
        </authorList>
    </citation>
    <scope>NUCLEOTIDE SEQUENCE [LARGE SCALE GENOMIC DNA]</scope>
    <source>
        <strain evidence="3 4">JCM 31009</strain>
    </source>
</reference>
<feature type="compositionally biased region" description="Low complexity" evidence="1">
    <location>
        <begin position="129"/>
        <end position="145"/>
    </location>
</feature>
<proteinExistence type="predicted"/>
<feature type="region of interest" description="Disordered" evidence="1">
    <location>
        <begin position="117"/>
        <end position="196"/>
    </location>
</feature>
<organism evidence="3 4">
    <name type="scientific">Acinetobacter halotolerans</name>
    <dbReference type="NCBI Taxonomy" id="1752076"/>
    <lineage>
        <taxon>Bacteria</taxon>
        <taxon>Pseudomonadati</taxon>
        <taxon>Pseudomonadota</taxon>
        <taxon>Gammaproteobacteria</taxon>
        <taxon>Moraxellales</taxon>
        <taxon>Moraxellaceae</taxon>
        <taxon>Acinetobacter</taxon>
    </lineage>
</organism>
<protein>
    <submittedName>
        <fullName evidence="3">Uncharacterized protein</fullName>
    </submittedName>
</protein>
<dbReference type="Proteomes" id="UP000292110">
    <property type="component" value="Unassembled WGS sequence"/>
</dbReference>
<feature type="compositionally biased region" description="Polar residues" evidence="1">
    <location>
        <begin position="117"/>
        <end position="128"/>
    </location>
</feature>
<evidence type="ECO:0000256" key="1">
    <source>
        <dbReference type="SAM" id="MobiDB-lite"/>
    </source>
</evidence>
<gene>
    <name evidence="3" type="ORF">EXE30_02355</name>
</gene>
<dbReference type="RefSeq" id="WP_130161029.1">
    <property type="nucleotide sequence ID" value="NZ_SGIM01000002.1"/>
</dbReference>
<name>A0A4V2DB75_9GAMM</name>
<keyword evidence="2" id="KW-1133">Transmembrane helix</keyword>
<feature type="compositionally biased region" description="Polar residues" evidence="1">
    <location>
        <begin position="179"/>
        <end position="190"/>
    </location>
</feature>
<keyword evidence="2" id="KW-0472">Membrane</keyword>
<feature type="compositionally biased region" description="Polar residues" evidence="1">
    <location>
        <begin position="146"/>
        <end position="164"/>
    </location>
</feature>
<evidence type="ECO:0000256" key="2">
    <source>
        <dbReference type="SAM" id="Phobius"/>
    </source>
</evidence>
<sequence length="196" mass="22065">MIQERPTSLRILQTNKKKNLSPVIYLFIGFLSGIIFSLLIFFIFFKGQSHQEIQESQQTEELLPSPTNVQQDSQNAQVIEYVPQESNESEEDSNFTQPESSDLNKFFQHAVTPPVNTAQRASPFTSEQNTGKTTHTTTPKLNNKNGQTPVSDKVNKITNQPTKTDTAKEVEPEAEAPQATVQINVTQRPFTVNELK</sequence>
<evidence type="ECO:0000313" key="3">
    <source>
        <dbReference type="EMBL" id="RZF55669.1"/>
    </source>
</evidence>
<keyword evidence="4" id="KW-1185">Reference proteome</keyword>
<evidence type="ECO:0000313" key="4">
    <source>
        <dbReference type="Proteomes" id="UP000292110"/>
    </source>
</evidence>
<feature type="transmembrane region" description="Helical" evidence="2">
    <location>
        <begin position="20"/>
        <end position="45"/>
    </location>
</feature>
<comment type="caution">
    <text evidence="3">The sequence shown here is derived from an EMBL/GenBank/DDBJ whole genome shotgun (WGS) entry which is preliminary data.</text>
</comment>
<dbReference type="EMBL" id="SGIM01000002">
    <property type="protein sequence ID" value="RZF55669.1"/>
    <property type="molecule type" value="Genomic_DNA"/>
</dbReference>
<accession>A0A4V2DB75</accession>
<keyword evidence="2" id="KW-0812">Transmembrane</keyword>
<dbReference type="AlphaFoldDB" id="A0A4V2DB75"/>